<feature type="domain" description="GHMP kinase C-terminal" evidence="17">
    <location>
        <begin position="423"/>
        <end position="493"/>
    </location>
</feature>
<dbReference type="InterPro" id="IPR014721">
    <property type="entry name" value="Ribsml_uS5_D2-typ_fold_subgr"/>
</dbReference>
<evidence type="ECO:0000259" key="18">
    <source>
        <dbReference type="Pfam" id="PF10509"/>
    </source>
</evidence>
<evidence type="ECO:0000259" key="16">
    <source>
        <dbReference type="Pfam" id="PF00288"/>
    </source>
</evidence>
<keyword evidence="12" id="KW-0443">Lipid metabolism</keyword>
<evidence type="ECO:0000256" key="14">
    <source>
        <dbReference type="ARBA" id="ARBA00029590"/>
    </source>
</evidence>
<dbReference type="SUPFAM" id="SSF55060">
    <property type="entry name" value="GHMP Kinase, C-terminal domain"/>
    <property type="match status" value="1"/>
</dbReference>
<evidence type="ECO:0000256" key="12">
    <source>
        <dbReference type="ARBA" id="ARBA00023221"/>
    </source>
</evidence>
<dbReference type="PRINTS" id="PR00959">
    <property type="entry name" value="MEVGALKINASE"/>
</dbReference>
<dbReference type="InterPro" id="IPR019741">
    <property type="entry name" value="Galactokinase_CS"/>
</dbReference>
<dbReference type="SUPFAM" id="SSF54211">
    <property type="entry name" value="Ribosomal protein S5 domain 2-like"/>
    <property type="match status" value="1"/>
</dbReference>
<accession>A0AAN6TVM4</accession>
<dbReference type="RefSeq" id="XP_062645361.1">
    <property type="nucleotide sequence ID" value="XM_062795286.1"/>
</dbReference>
<dbReference type="InterPro" id="IPR020568">
    <property type="entry name" value="Ribosomal_Su5_D2-typ_SF"/>
</dbReference>
<reference evidence="19" key="2">
    <citation type="submission" date="2023-05" db="EMBL/GenBank/DDBJ databases">
        <authorList>
            <consortium name="Lawrence Berkeley National Laboratory"/>
            <person name="Steindorff A."/>
            <person name="Hensen N."/>
            <person name="Bonometti L."/>
            <person name="Westerberg I."/>
            <person name="Brannstrom I.O."/>
            <person name="Guillou S."/>
            <person name="Cros-Aarteil S."/>
            <person name="Calhoun S."/>
            <person name="Haridas S."/>
            <person name="Kuo A."/>
            <person name="Mondo S."/>
            <person name="Pangilinan J."/>
            <person name="Riley R."/>
            <person name="Labutti K."/>
            <person name="Andreopoulos B."/>
            <person name="Lipzen A."/>
            <person name="Chen C."/>
            <person name="Yanf M."/>
            <person name="Daum C."/>
            <person name="Ng V."/>
            <person name="Clum A."/>
            <person name="Ohm R."/>
            <person name="Martin F."/>
            <person name="Silar P."/>
            <person name="Natvig D."/>
            <person name="Lalanne C."/>
            <person name="Gautier V."/>
            <person name="Ament-Velasquez S.L."/>
            <person name="Kruys A."/>
            <person name="Hutchinson M.I."/>
            <person name="Powell A.J."/>
            <person name="Barry K."/>
            <person name="Miller A.N."/>
            <person name="Grigoriev I.V."/>
            <person name="Debuchy R."/>
            <person name="Gladieux P."/>
            <person name="Thoren M.H."/>
            <person name="Johannesson H."/>
        </authorList>
    </citation>
    <scope>NUCLEOTIDE SEQUENCE</scope>
    <source>
        <strain evidence="19">CBS 731.68</strain>
    </source>
</reference>
<evidence type="ECO:0000256" key="1">
    <source>
        <dbReference type="ARBA" id="ARBA00004947"/>
    </source>
</evidence>
<evidence type="ECO:0000256" key="3">
    <source>
        <dbReference type="ARBA" id="ARBA00012315"/>
    </source>
</evidence>
<dbReference type="FunFam" id="3.30.230.10:FF:000102">
    <property type="entry name" value="Similar to galactokinase"/>
    <property type="match status" value="1"/>
</dbReference>
<protein>
    <recommendedName>
        <fullName evidence="4">Galactokinase</fullName>
        <ecNumber evidence="3">2.7.1.6</ecNumber>
    </recommendedName>
    <alternativeName>
        <fullName evidence="14">Galactose kinase</fullName>
    </alternativeName>
</protein>
<dbReference type="InterPro" id="IPR006203">
    <property type="entry name" value="GHMP_knse_ATP-bd_CS"/>
</dbReference>
<dbReference type="NCBIfam" id="TIGR00131">
    <property type="entry name" value="gal_kin"/>
    <property type="match status" value="1"/>
</dbReference>
<evidence type="ECO:0000256" key="5">
    <source>
        <dbReference type="ARBA" id="ARBA00022679"/>
    </source>
</evidence>
<keyword evidence="5" id="KW-0808">Transferase</keyword>
<evidence type="ECO:0000256" key="4">
    <source>
        <dbReference type="ARBA" id="ARBA00019487"/>
    </source>
</evidence>
<evidence type="ECO:0000256" key="10">
    <source>
        <dbReference type="ARBA" id="ARBA00023144"/>
    </source>
</evidence>
<evidence type="ECO:0000256" key="6">
    <source>
        <dbReference type="ARBA" id="ARBA00022741"/>
    </source>
</evidence>
<dbReference type="EMBL" id="MU853233">
    <property type="protein sequence ID" value="KAK4121590.1"/>
    <property type="molecule type" value="Genomic_DNA"/>
</dbReference>
<dbReference type="PANTHER" id="PTHR10457:SF7">
    <property type="entry name" value="GALACTOKINASE-RELATED"/>
    <property type="match status" value="1"/>
</dbReference>
<dbReference type="Proteomes" id="UP001302602">
    <property type="component" value="Unassembled WGS sequence"/>
</dbReference>
<dbReference type="InterPro" id="IPR006206">
    <property type="entry name" value="Mevalonate/galactokinase"/>
</dbReference>
<dbReference type="GO" id="GO:0005829">
    <property type="term" value="C:cytosol"/>
    <property type="evidence" value="ECO:0007669"/>
    <property type="project" value="TreeGrafter"/>
</dbReference>
<evidence type="ECO:0000256" key="8">
    <source>
        <dbReference type="ARBA" id="ARBA00022840"/>
    </source>
</evidence>
<keyword evidence="6" id="KW-0547">Nucleotide-binding</keyword>
<dbReference type="Gene3D" id="3.30.70.3170">
    <property type="match status" value="1"/>
</dbReference>
<keyword evidence="9" id="KW-0444">Lipid biosynthesis</keyword>
<dbReference type="Pfam" id="PF10509">
    <property type="entry name" value="GalKase_gal_bdg"/>
    <property type="match status" value="1"/>
</dbReference>
<dbReference type="InterPro" id="IPR000705">
    <property type="entry name" value="Galactokinase"/>
</dbReference>
<comment type="catalytic activity">
    <reaction evidence="15">
        <text>alpha-D-galactose + ATP = alpha-D-galactose 1-phosphate + ADP + H(+)</text>
        <dbReference type="Rhea" id="RHEA:13553"/>
        <dbReference type="ChEBI" id="CHEBI:15378"/>
        <dbReference type="ChEBI" id="CHEBI:28061"/>
        <dbReference type="ChEBI" id="CHEBI:30616"/>
        <dbReference type="ChEBI" id="CHEBI:58336"/>
        <dbReference type="ChEBI" id="CHEBI:456216"/>
        <dbReference type="EC" id="2.7.1.6"/>
    </reaction>
    <physiologicalReaction direction="left-to-right" evidence="15">
        <dbReference type="Rhea" id="RHEA:13554"/>
    </physiologicalReaction>
</comment>
<keyword evidence="11" id="KW-1207">Sterol metabolism</keyword>
<feature type="domain" description="Galactokinase N-terminal" evidence="18">
    <location>
        <begin position="32"/>
        <end position="80"/>
    </location>
</feature>
<keyword evidence="9" id="KW-0752">Steroid biosynthesis</keyword>
<dbReference type="GO" id="GO:0006012">
    <property type="term" value="P:galactose metabolic process"/>
    <property type="evidence" value="ECO:0007669"/>
    <property type="project" value="UniProtKB-KW"/>
</dbReference>
<dbReference type="PANTHER" id="PTHR10457">
    <property type="entry name" value="MEVALONATE KINASE/GALACTOKINASE"/>
    <property type="match status" value="1"/>
</dbReference>
<dbReference type="EC" id="2.7.1.6" evidence="3"/>
<evidence type="ECO:0000256" key="15">
    <source>
        <dbReference type="ARBA" id="ARBA00049538"/>
    </source>
</evidence>
<evidence type="ECO:0000313" key="20">
    <source>
        <dbReference type="Proteomes" id="UP001302602"/>
    </source>
</evidence>
<dbReference type="Pfam" id="PF08544">
    <property type="entry name" value="GHMP_kinases_C"/>
    <property type="match status" value="1"/>
</dbReference>
<evidence type="ECO:0000256" key="2">
    <source>
        <dbReference type="ARBA" id="ARBA00006566"/>
    </source>
</evidence>
<dbReference type="Pfam" id="PF00288">
    <property type="entry name" value="GHMP_kinases_N"/>
    <property type="match status" value="1"/>
</dbReference>
<dbReference type="InterPro" id="IPR013750">
    <property type="entry name" value="GHMP_kinase_C_dom"/>
</dbReference>
<reference evidence="19" key="1">
    <citation type="journal article" date="2023" name="Mol. Phylogenet. Evol.">
        <title>Genome-scale phylogeny and comparative genomics of the fungal order Sordariales.</title>
        <authorList>
            <person name="Hensen N."/>
            <person name="Bonometti L."/>
            <person name="Westerberg I."/>
            <person name="Brannstrom I.O."/>
            <person name="Guillou S."/>
            <person name="Cros-Aarteil S."/>
            <person name="Calhoun S."/>
            <person name="Haridas S."/>
            <person name="Kuo A."/>
            <person name="Mondo S."/>
            <person name="Pangilinan J."/>
            <person name="Riley R."/>
            <person name="LaButti K."/>
            <person name="Andreopoulos B."/>
            <person name="Lipzen A."/>
            <person name="Chen C."/>
            <person name="Yan M."/>
            <person name="Daum C."/>
            <person name="Ng V."/>
            <person name="Clum A."/>
            <person name="Steindorff A."/>
            <person name="Ohm R.A."/>
            <person name="Martin F."/>
            <person name="Silar P."/>
            <person name="Natvig D.O."/>
            <person name="Lalanne C."/>
            <person name="Gautier V."/>
            <person name="Ament-Velasquez S.L."/>
            <person name="Kruys A."/>
            <person name="Hutchinson M.I."/>
            <person name="Powell A.J."/>
            <person name="Barry K."/>
            <person name="Miller A.N."/>
            <person name="Grigoriev I.V."/>
            <person name="Debuchy R."/>
            <person name="Gladieux P."/>
            <person name="Hiltunen Thoren M."/>
            <person name="Johannesson H."/>
        </authorList>
    </citation>
    <scope>NUCLEOTIDE SEQUENCE</scope>
    <source>
        <strain evidence="19">CBS 731.68</strain>
    </source>
</reference>
<keyword evidence="20" id="KW-1185">Reference proteome</keyword>
<evidence type="ECO:0000256" key="11">
    <source>
        <dbReference type="ARBA" id="ARBA00023166"/>
    </source>
</evidence>
<dbReference type="Gene3D" id="3.30.230.10">
    <property type="match status" value="1"/>
</dbReference>
<evidence type="ECO:0000256" key="13">
    <source>
        <dbReference type="ARBA" id="ARBA00023277"/>
    </source>
</evidence>
<dbReference type="PRINTS" id="PR00473">
    <property type="entry name" value="GALCTOKINASE"/>
</dbReference>
<sequence>MAGPVPVARSLGDIYTPDALPAQTKRWNNLLAKFESIYGHEAEFVSRSPGRVNIIGEHIDYSLYSVLPMAITADALLAVSADFTPTKDGTFKIKIANMQAEKFPSHEFDIAYDAVEIDATVHEWTNYFKSGLRGALELLRKKHGEGFRPKSMNILMDGTVPAGGGLSSSAAFVSASALAVMVANGEPTVDKKELTELAIVSERAVGVNSGGMDQSASVFSERGSALFVSFAPTLKARPVHFPKTRPELTFLIAQSFVTSDKFVTGPIHYNLRVVECSLAAAYLNAVLNPPGTQLPSDAAPLGISLHGFHETYFALQEHSTGATSSKSVSDQLTELIYLTSKTLTKLEGYTREEIASVLNMTVSELDATLTSRFPVRAERFKLRQRALHVYSEALRVLQFLALLETDPITTGTNPESTEAYNVRLGALLNETQASCRDVYECSCPEIDTLCTIARKAGAYGSRLTGAGWGGCSVHLVPADKVAAVREAWEREYYSTLTLSEEQKEAAVVVSRPGSGSAVFLVKEGTLA</sequence>
<keyword evidence="9" id="KW-0756">Sterol biosynthesis</keyword>
<dbReference type="FunFam" id="1.20.1440.340:FF:000003">
    <property type="entry name" value="GAL1p Galactokinase"/>
    <property type="match status" value="1"/>
</dbReference>
<comment type="pathway">
    <text evidence="1">Carbohydrate metabolism; galactose metabolism.</text>
</comment>
<comment type="caution">
    <text evidence="19">The sequence shown here is derived from an EMBL/GenBank/DDBJ whole genome shotgun (WGS) entry which is preliminary data.</text>
</comment>
<organism evidence="19 20">
    <name type="scientific">Parathielavia appendiculata</name>
    <dbReference type="NCBI Taxonomy" id="2587402"/>
    <lineage>
        <taxon>Eukaryota</taxon>
        <taxon>Fungi</taxon>
        <taxon>Dikarya</taxon>
        <taxon>Ascomycota</taxon>
        <taxon>Pezizomycotina</taxon>
        <taxon>Sordariomycetes</taxon>
        <taxon>Sordariomycetidae</taxon>
        <taxon>Sordariales</taxon>
        <taxon>Chaetomiaceae</taxon>
        <taxon>Parathielavia</taxon>
    </lineage>
</organism>
<dbReference type="GeneID" id="87832055"/>
<dbReference type="Gene3D" id="1.20.1440.340">
    <property type="match status" value="1"/>
</dbReference>
<name>A0AAN6TVM4_9PEZI</name>
<evidence type="ECO:0000313" key="19">
    <source>
        <dbReference type="EMBL" id="KAK4121590.1"/>
    </source>
</evidence>
<keyword evidence="12" id="KW-0753">Steroid metabolism</keyword>
<dbReference type="GO" id="GO:0016126">
    <property type="term" value="P:sterol biosynthetic process"/>
    <property type="evidence" value="ECO:0007669"/>
    <property type="project" value="UniProtKB-KW"/>
</dbReference>
<evidence type="ECO:0000256" key="7">
    <source>
        <dbReference type="ARBA" id="ARBA00022777"/>
    </source>
</evidence>
<keyword evidence="7" id="KW-0418">Kinase</keyword>
<dbReference type="PIRSF" id="PIRSF000530">
    <property type="entry name" value="Galactokinase"/>
    <property type="match status" value="1"/>
</dbReference>
<comment type="similarity">
    <text evidence="2">Belongs to the GHMP kinase family. GalK subfamily.</text>
</comment>
<dbReference type="GO" id="GO:0005524">
    <property type="term" value="F:ATP binding"/>
    <property type="evidence" value="ECO:0007669"/>
    <property type="project" value="UniProtKB-KW"/>
</dbReference>
<keyword evidence="8" id="KW-0067">ATP-binding</keyword>
<dbReference type="InterPro" id="IPR036554">
    <property type="entry name" value="GHMP_kinase_C_sf"/>
</dbReference>
<evidence type="ECO:0000256" key="9">
    <source>
        <dbReference type="ARBA" id="ARBA00023011"/>
    </source>
</evidence>
<evidence type="ECO:0000259" key="17">
    <source>
        <dbReference type="Pfam" id="PF08544"/>
    </source>
</evidence>
<gene>
    <name evidence="19" type="ORF">N657DRAFT_665372</name>
</gene>
<dbReference type="PROSITE" id="PS00627">
    <property type="entry name" value="GHMP_KINASES_ATP"/>
    <property type="match status" value="1"/>
</dbReference>
<proteinExistence type="inferred from homology"/>
<dbReference type="InterPro" id="IPR006204">
    <property type="entry name" value="GHMP_kinase_N_dom"/>
</dbReference>
<keyword evidence="10" id="KW-0299">Galactose metabolism</keyword>
<dbReference type="AlphaFoldDB" id="A0AAN6TVM4"/>
<keyword evidence="13" id="KW-0119">Carbohydrate metabolism</keyword>
<feature type="domain" description="GHMP kinase N-terminal" evidence="16">
    <location>
        <begin position="133"/>
        <end position="220"/>
    </location>
</feature>
<dbReference type="GO" id="GO:0004335">
    <property type="term" value="F:galactokinase activity"/>
    <property type="evidence" value="ECO:0007669"/>
    <property type="project" value="UniProtKB-EC"/>
</dbReference>
<dbReference type="PROSITE" id="PS00106">
    <property type="entry name" value="GALACTOKINASE"/>
    <property type="match status" value="1"/>
</dbReference>
<dbReference type="InterPro" id="IPR019539">
    <property type="entry name" value="GalKase_N"/>
</dbReference>